<name>A0AA89C2R4_PINIB</name>
<protein>
    <recommendedName>
        <fullName evidence="13">Serine/threonine-protein kinase receptor</fullName>
        <ecNumber evidence="13">2.7.11.30</ecNumber>
    </recommendedName>
</protein>
<comment type="similarity">
    <text evidence="2 13">Belongs to the protein kinase superfamily. TKL Ser/Thr protein kinase family. TGFB receptor subfamily.</text>
</comment>
<dbReference type="Gene3D" id="2.10.60.10">
    <property type="entry name" value="CD59"/>
    <property type="match status" value="1"/>
</dbReference>
<sequence length="457" mass="51486">MESCLCIPGIELIKQGCWTHQEMCESDECVQTSNAHKKINFCCCRKDLCNVNITAVEFADSTTKKPSTVGNPIQALPSEDPVAKTLMVTLVPISAVVIFIVVGFFLFRYLRKEGRYMAHQQLPILDPELSMPESLLPHKPIQLLEIRAHGRFGEVWKAKMEEHDVAVKIMPFKEKASWLAEQEIYNLPHMAHDNILLFVGAEKHEENLWLITQFHEKGSLCEYLKGNTITWSQLCKMAETMSRGLAYLHDEIPGGRGTEAKPAIAHRDFKSKNVLLKDDLSACIADFGLALKFEPGKSPGETHGLVGTRRYMAPEILEGAISFKRDAFLRIDMYACGLVLWELVTRCSCVDGPIDEYQLPFEEEVGSHPTLEDLQDLVVMKKVRPSIKEHWQRHAGLDALISTIEECWDQDAEARVSAVCVNERMNQLTRTLNVSNSSENVTVTSNQGSYYINSVST</sequence>
<evidence type="ECO:0000256" key="6">
    <source>
        <dbReference type="ARBA" id="ARBA00022729"/>
    </source>
</evidence>
<keyword evidence="16" id="KW-1185">Reference proteome</keyword>
<keyword evidence="8 13" id="KW-0418">Kinase</keyword>
<keyword evidence="9 13" id="KW-0067">ATP-binding</keyword>
<dbReference type="Pfam" id="PF00069">
    <property type="entry name" value="Pkinase"/>
    <property type="match status" value="1"/>
</dbReference>
<evidence type="ECO:0000256" key="3">
    <source>
        <dbReference type="ARBA" id="ARBA00022527"/>
    </source>
</evidence>
<evidence type="ECO:0000256" key="8">
    <source>
        <dbReference type="ARBA" id="ARBA00022777"/>
    </source>
</evidence>
<evidence type="ECO:0000256" key="5">
    <source>
        <dbReference type="ARBA" id="ARBA00022692"/>
    </source>
</evidence>
<keyword evidence="13" id="KW-0460">Magnesium</keyword>
<evidence type="ECO:0000256" key="2">
    <source>
        <dbReference type="ARBA" id="ARBA00009605"/>
    </source>
</evidence>
<dbReference type="FunFam" id="3.30.200.20:FF:000094">
    <property type="entry name" value="Serine/threonine-protein kinase receptor"/>
    <property type="match status" value="1"/>
</dbReference>
<dbReference type="AlphaFoldDB" id="A0AA89C2R4"/>
<dbReference type="GO" id="GO:0046872">
    <property type="term" value="F:metal ion binding"/>
    <property type="evidence" value="ECO:0007669"/>
    <property type="project" value="UniProtKB-KW"/>
</dbReference>
<reference evidence="15" key="1">
    <citation type="submission" date="2019-08" db="EMBL/GenBank/DDBJ databases">
        <title>The improved chromosome-level genome for the pearl oyster Pinctada fucata martensii using PacBio sequencing and Hi-C.</title>
        <authorList>
            <person name="Zheng Z."/>
        </authorList>
    </citation>
    <scope>NUCLEOTIDE SEQUENCE</scope>
    <source>
        <strain evidence="15">ZZ-2019</strain>
        <tissue evidence="15">Adductor muscle</tissue>
    </source>
</reference>
<keyword evidence="3 13" id="KW-0723">Serine/threonine-protein kinase</keyword>
<evidence type="ECO:0000313" key="15">
    <source>
        <dbReference type="EMBL" id="KAK3106491.1"/>
    </source>
</evidence>
<dbReference type="PROSITE" id="PS50011">
    <property type="entry name" value="PROTEIN_KINASE_DOM"/>
    <property type="match status" value="1"/>
</dbReference>
<organism evidence="15 16">
    <name type="scientific">Pinctada imbricata</name>
    <name type="common">Atlantic pearl-oyster</name>
    <name type="synonym">Pinctada martensii</name>
    <dbReference type="NCBI Taxonomy" id="66713"/>
    <lineage>
        <taxon>Eukaryota</taxon>
        <taxon>Metazoa</taxon>
        <taxon>Spiralia</taxon>
        <taxon>Lophotrochozoa</taxon>
        <taxon>Mollusca</taxon>
        <taxon>Bivalvia</taxon>
        <taxon>Autobranchia</taxon>
        <taxon>Pteriomorphia</taxon>
        <taxon>Pterioida</taxon>
        <taxon>Pterioidea</taxon>
        <taxon>Pteriidae</taxon>
        <taxon>Pinctada</taxon>
    </lineage>
</organism>
<dbReference type="InterPro" id="IPR008271">
    <property type="entry name" value="Ser/Thr_kinase_AS"/>
</dbReference>
<evidence type="ECO:0000256" key="4">
    <source>
        <dbReference type="ARBA" id="ARBA00022679"/>
    </source>
</evidence>
<accession>A0AA89C2R4</accession>
<keyword evidence="7 13" id="KW-0547">Nucleotide-binding</keyword>
<dbReference type="InterPro" id="IPR000333">
    <property type="entry name" value="TGFB_receptor"/>
</dbReference>
<dbReference type="InterPro" id="IPR011009">
    <property type="entry name" value="Kinase-like_dom_sf"/>
</dbReference>
<dbReference type="SUPFAM" id="SSF57302">
    <property type="entry name" value="Snake toxin-like"/>
    <property type="match status" value="1"/>
</dbReference>
<evidence type="ECO:0000256" key="12">
    <source>
        <dbReference type="ARBA" id="ARBA00023170"/>
    </source>
</evidence>
<keyword evidence="11 13" id="KW-0472">Membrane</keyword>
<evidence type="ECO:0000256" key="7">
    <source>
        <dbReference type="ARBA" id="ARBA00022741"/>
    </source>
</evidence>
<keyword evidence="6" id="KW-0732">Signal</keyword>
<evidence type="ECO:0000313" key="16">
    <source>
        <dbReference type="Proteomes" id="UP001186944"/>
    </source>
</evidence>
<dbReference type="PANTHER" id="PTHR23255">
    <property type="entry name" value="TRANSFORMING GROWTH FACTOR-BETA RECEPTOR TYPE I AND II"/>
    <property type="match status" value="1"/>
</dbReference>
<evidence type="ECO:0000256" key="13">
    <source>
        <dbReference type="RuleBase" id="RU361271"/>
    </source>
</evidence>
<keyword evidence="10 13" id="KW-1133">Transmembrane helix</keyword>
<dbReference type="SUPFAM" id="SSF56112">
    <property type="entry name" value="Protein kinase-like (PK-like)"/>
    <property type="match status" value="1"/>
</dbReference>
<dbReference type="EMBL" id="VSWD01000003">
    <property type="protein sequence ID" value="KAK3106491.1"/>
    <property type="molecule type" value="Genomic_DNA"/>
</dbReference>
<dbReference type="PANTHER" id="PTHR23255:SF98">
    <property type="entry name" value="SERINE_THREONINE-PROTEIN KINASE RECEPTOR"/>
    <property type="match status" value="1"/>
</dbReference>
<comment type="cofactor">
    <cofactor evidence="13">
        <name>Mg(2+)</name>
        <dbReference type="ChEBI" id="CHEBI:18420"/>
    </cofactor>
    <cofactor evidence="13">
        <name>Mn(2+)</name>
        <dbReference type="ChEBI" id="CHEBI:29035"/>
    </cofactor>
</comment>
<dbReference type="InterPro" id="IPR045860">
    <property type="entry name" value="Snake_toxin-like_sf"/>
</dbReference>
<evidence type="ECO:0000256" key="10">
    <source>
        <dbReference type="ARBA" id="ARBA00022989"/>
    </source>
</evidence>
<dbReference type="Gene3D" id="3.30.200.20">
    <property type="entry name" value="Phosphorylase Kinase, domain 1"/>
    <property type="match status" value="1"/>
</dbReference>
<proteinExistence type="inferred from homology"/>
<dbReference type="GO" id="GO:0017002">
    <property type="term" value="F:activin receptor activity"/>
    <property type="evidence" value="ECO:0007669"/>
    <property type="project" value="TreeGrafter"/>
</dbReference>
<comment type="catalytic activity">
    <reaction evidence="13">
        <text>L-threonyl-[receptor-protein] + ATP = O-phospho-L-threonyl-[receptor-protein] + ADP + H(+)</text>
        <dbReference type="Rhea" id="RHEA:44880"/>
        <dbReference type="Rhea" id="RHEA-COMP:11024"/>
        <dbReference type="Rhea" id="RHEA-COMP:11025"/>
        <dbReference type="ChEBI" id="CHEBI:15378"/>
        <dbReference type="ChEBI" id="CHEBI:30013"/>
        <dbReference type="ChEBI" id="CHEBI:30616"/>
        <dbReference type="ChEBI" id="CHEBI:61977"/>
        <dbReference type="ChEBI" id="CHEBI:456216"/>
        <dbReference type="EC" id="2.7.11.30"/>
    </reaction>
</comment>
<gene>
    <name evidence="15" type="ORF">FSP39_021009</name>
</gene>
<keyword evidence="13" id="KW-0479">Metal-binding</keyword>
<evidence type="ECO:0000256" key="9">
    <source>
        <dbReference type="ARBA" id="ARBA00022840"/>
    </source>
</evidence>
<keyword evidence="12 13" id="KW-0675">Receptor</keyword>
<dbReference type="EC" id="2.7.11.30" evidence="13"/>
<comment type="subcellular location">
    <subcellularLocation>
        <location evidence="1 13">Membrane</location>
        <topology evidence="1 13">Single-pass type I membrane protein</topology>
    </subcellularLocation>
</comment>
<feature type="domain" description="Protein kinase" evidence="14">
    <location>
        <begin position="141"/>
        <end position="428"/>
    </location>
</feature>
<dbReference type="PRINTS" id="PR00653">
    <property type="entry name" value="ACTIVIN2R"/>
</dbReference>
<evidence type="ECO:0000256" key="11">
    <source>
        <dbReference type="ARBA" id="ARBA00023136"/>
    </source>
</evidence>
<dbReference type="Proteomes" id="UP001186944">
    <property type="component" value="Unassembled WGS sequence"/>
</dbReference>
<keyword evidence="13" id="KW-0464">Manganese</keyword>
<dbReference type="GO" id="GO:0005524">
    <property type="term" value="F:ATP binding"/>
    <property type="evidence" value="ECO:0007669"/>
    <property type="project" value="UniProtKB-UniRule"/>
</dbReference>
<evidence type="ECO:0000259" key="14">
    <source>
        <dbReference type="PROSITE" id="PS50011"/>
    </source>
</evidence>
<evidence type="ECO:0000256" key="1">
    <source>
        <dbReference type="ARBA" id="ARBA00004479"/>
    </source>
</evidence>
<dbReference type="GO" id="GO:0048179">
    <property type="term" value="C:activin receptor complex"/>
    <property type="evidence" value="ECO:0007669"/>
    <property type="project" value="TreeGrafter"/>
</dbReference>
<comment type="caution">
    <text evidence="15">The sequence shown here is derived from an EMBL/GenBank/DDBJ whole genome shotgun (WGS) entry which is preliminary data.</text>
</comment>
<keyword evidence="4 13" id="KW-0808">Transferase</keyword>
<dbReference type="Gene3D" id="1.10.510.10">
    <property type="entry name" value="Transferase(Phosphotransferase) domain 1"/>
    <property type="match status" value="1"/>
</dbReference>
<dbReference type="CDD" id="cd14053">
    <property type="entry name" value="STKc_ACVR2"/>
    <property type="match status" value="1"/>
</dbReference>
<dbReference type="InterPro" id="IPR000719">
    <property type="entry name" value="Prot_kinase_dom"/>
</dbReference>
<dbReference type="GO" id="GO:0071363">
    <property type="term" value="P:cellular response to growth factor stimulus"/>
    <property type="evidence" value="ECO:0007669"/>
    <property type="project" value="TreeGrafter"/>
</dbReference>
<dbReference type="PROSITE" id="PS00108">
    <property type="entry name" value="PROTEIN_KINASE_ST"/>
    <property type="match status" value="1"/>
</dbReference>
<feature type="transmembrane region" description="Helical" evidence="13">
    <location>
        <begin position="86"/>
        <end position="107"/>
    </location>
</feature>
<dbReference type="GO" id="GO:0048185">
    <property type="term" value="F:activin binding"/>
    <property type="evidence" value="ECO:0007669"/>
    <property type="project" value="TreeGrafter"/>
</dbReference>
<keyword evidence="5 13" id="KW-0812">Transmembrane</keyword>